<feature type="non-terminal residue" evidence="1">
    <location>
        <position position="68"/>
    </location>
</feature>
<reference evidence="1 2" key="1">
    <citation type="submission" date="2017-05" db="EMBL/GenBank/DDBJ databases">
        <title>The Genome Sequence of Tsuchiyaea wingfieldii DSM 27421.</title>
        <authorList>
            <person name="Cuomo C."/>
            <person name="Passer A."/>
            <person name="Billmyre B."/>
            <person name="Heitman J."/>
        </authorList>
    </citation>
    <scope>NUCLEOTIDE SEQUENCE [LARGE SCALE GENOMIC DNA]</scope>
    <source>
        <strain evidence="1 2">DSM 27421</strain>
    </source>
</reference>
<proteinExistence type="predicted"/>
<evidence type="ECO:0000313" key="2">
    <source>
        <dbReference type="Proteomes" id="UP000322245"/>
    </source>
</evidence>
<organism evidence="1 2">
    <name type="scientific">Cryptococcus floricola</name>
    <dbReference type="NCBI Taxonomy" id="2591691"/>
    <lineage>
        <taxon>Eukaryota</taxon>
        <taxon>Fungi</taxon>
        <taxon>Dikarya</taxon>
        <taxon>Basidiomycota</taxon>
        <taxon>Agaricomycotina</taxon>
        <taxon>Tremellomycetes</taxon>
        <taxon>Tremellales</taxon>
        <taxon>Cryptococcaceae</taxon>
        <taxon>Cryptococcus</taxon>
    </lineage>
</organism>
<protein>
    <submittedName>
        <fullName evidence="1">Uncharacterized protein</fullName>
    </submittedName>
</protein>
<evidence type="ECO:0000313" key="1">
    <source>
        <dbReference type="EMBL" id="TYJ51472.1"/>
    </source>
</evidence>
<accession>A0A5D3AL03</accession>
<gene>
    <name evidence="1" type="ORF">B9479_007959</name>
</gene>
<dbReference type="AlphaFoldDB" id="A0A5D3AL03"/>
<dbReference type="Proteomes" id="UP000322245">
    <property type="component" value="Unassembled WGS sequence"/>
</dbReference>
<dbReference type="EMBL" id="NIDF01000233">
    <property type="protein sequence ID" value="TYJ51472.1"/>
    <property type="molecule type" value="Genomic_DNA"/>
</dbReference>
<sequence>MKFKRYLVTEFLDIFIWVPDPELLALNPEEKFGASEALLHLEEWDRIKWGLPPLPGFNVIVLGGVTAK</sequence>
<comment type="caution">
    <text evidence="1">The sequence shown here is derived from an EMBL/GenBank/DDBJ whole genome shotgun (WGS) entry which is preliminary data.</text>
</comment>
<keyword evidence="2" id="KW-1185">Reference proteome</keyword>
<name>A0A5D3AL03_9TREE</name>